<name>Q69KP6_ORYSJ</name>
<feature type="compositionally biased region" description="Polar residues" evidence="1">
    <location>
        <begin position="13"/>
        <end position="22"/>
    </location>
</feature>
<dbReference type="AlphaFoldDB" id="Q69KP6"/>
<reference evidence="3" key="1">
    <citation type="journal article" date="2005" name="Nature">
        <title>The map-based sequence of the rice genome.</title>
        <authorList>
            <consortium name="International rice genome sequencing project (IRGSP)"/>
            <person name="Matsumoto T."/>
            <person name="Wu J."/>
            <person name="Kanamori H."/>
            <person name="Katayose Y."/>
            <person name="Fujisawa M."/>
            <person name="Namiki N."/>
            <person name="Mizuno H."/>
            <person name="Yamamoto K."/>
            <person name="Antonio B.A."/>
            <person name="Baba T."/>
            <person name="Sakata K."/>
            <person name="Nagamura Y."/>
            <person name="Aoki H."/>
            <person name="Arikawa K."/>
            <person name="Arita K."/>
            <person name="Bito T."/>
            <person name="Chiden Y."/>
            <person name="Fujitsuka N."/>
            <person name="Fukunaka R."/>
            <person name="Hamada M."/>
            <person name="Harada C."/>
            <person name="Hayashi A."/>
            <person name="Hijishita S."/>
            <person name="Honda M."/>
            <person name="Hosokawa S."/>
            <person name="Ichikawa Y."/>
            <person name="Idonuma A."/>
            <person name="Iijima M."/>
            <person name="Ikeda M."/>
            <person name="Ikeno M."/>
            <person name="Ito K."/>
            <person name="Ito S."/>
            <person name="Ito T."/>
            <person name="Ito Y."/>
            <person name="Ito Y."/>
            <person name="Iwabuchi A."/>
            <person name="Kamiya K."/>
            <person name="Karasawa W."/>
            <person name="Kurita K."/>
            <person name="Katagiri S."/>
            <person name="Kikuta A."/>
            <person name="Kobayashi H."/>
            <person name="Kobayashi N."/>
            <person name="Machita K."/>
            <person name="Maehara T."/>
            <person name="Masukawa M."/>
            <person name="Mizubayashi T."/>
            <person name="Mukai Y."/>
            <person name="Nagasaki H."/>
            <person name="Nagata Y."/>
            <person name="Naito S."/>
            <person name="Nakashima M."/>
            <person name="Nakama Y."/>
            <person name="Nakamichi Y."/>
            <person name="Nakamura M."/>
            <person name="Meguro A."/>
            <person name="Negishi M."/>
            <person name="Ohta I."/>
            <person name="Ohta T."/>
            <person name="Okamoto M."/>
            <person name="Ono N."/>
            <person name="Saji S."/>
            <person name="Sakaguchi M."/>
            <person name="Sakai K."/>
            <person name="Shibata M."/>
            <person name="Shimokawa T."/>
            <person name="Song J."/>
            <person name="Takazaki Y."/>
            <person name="Terasawa K."/>
            <person name="Tsugane M."/>
            <person name="Tsuji K."/>
            <person name="Ueda S."/>
            <person name="Waki K."/>
            <person name="Yamagata H."/>
            <person name="Yamamoto M."/>
            <person name="Yamamoto S."/>
            <person name="Yamane H."/>
            <person name="Yoshiki S."/>
            <person name="Yoshihara R."/>
            <person name="Yukawa K."/>
            <person name="Zhong H."/>
            <person name="Yano M."/>
            <person name="Yuan Q."/>
            <person name="Ouyang S."/>
            <person name="Liu J."/>
            <person name="Jones K.M."/>
            <person name="Gansberger K."/>
            <person name="Moffat K."/>
            <person name="Hill J."/>
            <person name="Bera J."/>
            <person name="Fadrosh D."/>
            <person name="Jin S."/>
            <person name="Johri S."/>
            <person name="Kim M."/>
            <person name="Overton L."/>
            <person name="Reardon M."/>
            <person name="Tsitrin T."/>
            <person name="Vuong H."/>
            <person name="Weaver B."/>
            <person name="Ciecko A."/>
            <person name="Tallon L."/>
            <person name="Jackson J."/>
            <person name="Pai G."/>
            <person name="Aken S.V."/>
            <person name="Utterback T."/>
            <person name="Reidmuller S."/>
            <person name="Feldblyum T."/>
            <person name="Hsiao J."/>
            <person name="Zismann V."/>
            <person name="Iobst S."/>
            <person name="de Vazeille A.R."/>
            <person name="Buell C.R."/>
            <person name="Ying K."/>
            <person name="Li Y."/>
            <person name="Lu T."/>
            <person name="Huang Y."/>
            <person name="Zhao Q."/>
            <person name="Feng Q."/>
            <person name="Zhang L."/>
            <person name="Zhu J."/>
            <person name="Weng Q."/>
            <person name="Mu J."/>
            <person name="Lu Y."/>
            <person name="Fan D."/>
            <person name="Liu Y."/>
            <person name="Guan J."/>
            <person name="Zhang Y."/>
            <person name="Yu S."/>
            <person name="Liu X."/>
            <person name="Zhang Y."/>
            <person name="Hong G."/>
            <person name="Han B."/>
            <person name="Choisne N."/>
            <person name="Demange N."/>
            <person name="Orjeda G."/>
            <person name="Samain S."/>
            <person name="Cattolico L."/>
            <person name="Pelletier E."/>
            <person name="Couloux A."/>
            <person name="Segurens B."/>
            <person name="Wincker P."/>
            <person name="D'Hont A."/>
            <person name="Scarpelli C."/>
            <person name="Weissenbach J."/>
            <person name="Salanoubat M."/>
            <person name="Quetier F."/>
            <person name="Yu Y."/>
            <person name="Kim H.R."/>
            <person name="Rambo T."/>
            <person name="Currie J."/>
            <person name="Collura K."/>
            <person name="Luo M."/>
            <person name="Yang T."/>
            <person name="Ammiraju J.S.S."/>
            <person name="Engler F."/>
            <person name="Soderlund C."/>
            <person name="Wing R.A."/>
            <person name="Palmer L.E."/>
            <person name="de la Bastide M."/>
            <person name="Spiegel L."/>
            <person name="Nascimento L."/>
            <person name="Zutavern T."/>
            <person name="O'Shaughnessy A."/>
            <person name="Dike S."/>
            <person name="Dedhia N."/>
            <person name="Preston R."/>
            <person name="Balija V."/>
            <person name="McCombie W.R."/>
            <person name="Chow T."/>
            <person name="Chen H."/>
            <person name="Chung M."/>
            <person name="Chen C."/>
            <person name="Shaw J."/>
            <person name="Wu H."/>
            <person name="Hsiao K."/>
            <person name="Chao Y."/>
            <person name="Chu M."/>
            <person name="Cheng C."/>
            <person name="Hour A."/>
            <person name="Lee P."/>
            <person name="Lin S."/>
            <person name="Lin Y."/>
            <person name="Liou J."/>
            <person name="Liu S."/>
            <person name="Hsing Y."/>
            <person name="Raghuvanshi S."/>
            <person name="Mohanty A."/>
            <person name="Bharti A.K."/>
            <person name="Gaur A."/>
            <person name="Gupta V."/>
            <person name="Kumar D."/>
            <person name="Ravi V."/>
            <person name="Vij S."/>
            <person name="Kapur A."/>
            <person name="Khurana P."/>
            <person name="Khurana P."/>
            <person name="Khurana J.P."/>
            <person name="Tyagi A.K."/>
            <person name="Gaikwad K."/>
            <person name="Singh A."/>
            <person name="Dalal V."/>
            <person name="Srivastava S."/>
            <person name="Dixit A."/>
            <person name="Pal A.K."/>
            <person name="Ghazi I.A."/>
            <person name="Yadav M."/>
            <person name="Pandit A."/>
            <person name="Bhargava A."/>
            <person name="Sureshbabu K."/>
            <person name="Batra K."/>
            <person name="Sharma T.R."/>
            <person name="Mohapatra T."/>
            <person name="Singh N.K."/>
            <person name="Messing J."/>
            <person name="Nelson A.B."/>
            <person name="Fuks G."/>
            <person name="Kavchok S."/>
            <person name="Keizer G."/>
            <person name="Linton E."/>
            <person name="Llaca V."/>
            <person name="Song R."/>
            <person name="Tanyolac B."/>
            <person name="Young S."/>
            <person name="Ho-Il K."/>
            <person name="Hahn J.H."/>
            <person name="Sangsakoo G."/>
            <person name="Vanavichit A."/>
            <person name="de Mattos Luiz.A.T."/>
            <person name="Zimmer P.D."/>
            <person name="Malone G."/>
            <person name="Dellagostin O."/>
            <person name="de Oliveira A.C."/>
            <person name="Bevan M."/>
            <person name="Bancroft I."/>
            <person name="Minx P."/>
            <person name="Cordum H."/>
            <person name="Wilson R."/>
            <person name="Cheng Z."/>
            <person name="Jin W."/>
            <person name="Jiang J."/>
            <person name="Leong S.A."/>
            <person name="Iwama H."/>
            <person name="Gojobori T."/>
            <person name="Itoh T."/>
            <person name="Niimura Y."/>
            <person name="Fujii Y."/>
            <person name="Habara T."/>
            <person name="Sakai H."/>
            <person name="Sato Y."/>
            <person name="Wilson G."/>
            <person name="Kumar K."/>
            <person name="McCouch S."/>
            <person name="Juretic N."/>
            <person name="Hoen D."/>
            <person name="Wright S."/>
            <person name="Bruskiewich R."/>
            <person name="Bureau T."/>
            <person name="Miyao A."/>
            <person name="Hirochika H."/>
            <person name="Nishikawa T."/>
            <person name="Kadowaki K."/>
            <person name="Sugiura M."/>
            <person name="Burr B."/>
            <person name="Sasaki T."/>
        </authorList>
    </citation>
    <scope>NUCLEOTIDE SEQUENCE [LARGE SCALE GENOMIC DNA]</scope>
    <source>
        <strain evidence="3">cv. Nipponbare</strain>
    </source>
</reference>
<gene>
    <name evidence="2" type="primary">OSJNBa0040C06.43</name>
</gene>
<feature type="compositionally biased region" description="Basic and acidic residues" evidence="1">
    <location>
        <begin position="44"/>
        <end position="53"/>
    </location>
</feature>
<feature type="region of interest" description="Disordered" evidence="1">
    <location>
        <begin position="44"/>
        <end position="69"/>
    </location>
</feature>
<organism evidence="2 3">
    <name type="scientific">Oryza sativa subsp. japonica</name>
    <name type="common">Rice</name>
    <dbReference type="NCBI Taxonomy" id="39947"/>
    <lineage>
        <taxon>Eukaryota</taxon>
        <taxon>Viridiplantae</taxon>
        <taxon>Streptophyta</taxon>
        <taxon>Embryophyta</taxon>
        <taxon>Tracheophyta</taxon>
        <taxon>Spermatophyta</taxon>
        <taxon>Magnoliopsida</taxon>
        <taxon>Liliopsida</taxon>
        <taxon>Poales</taxon>
        <taxon>Poaceae</taxon>
        <taxon>BOP clade</taxon>
        <taxon>Oryzoideae</taxon>
        <taxon>Oryzeae</taxon>
        <taxon>Oryzinae</taxon>
        <taxon>Oryza</taxon>
        <taxon>Oryza sativa</taxon>
    </lineage>
</organism>
<evidence type="ECO:0000313" key="3">
    <source>
        <dbReference type="Proteomes" id="UP000000763"/>
    </source>
</evidence>
<dbReference type="Proteomes" id="UP000000763">
    <property type="component" value="Chromosome 7"/>
</dbReference>
<proteinExistence type="predicted"/>
<reference evidence="3" key="2">
    <citation type="journal article" date="2008" name="Nucleic Acids Res.">
        <title>The rice annotation project database (RAP-DB): 2008 update.</title>
        <authorList>
            <consortium name="The rice annotation project (RAP)"/>
        </authorList>
    </citation>
    <scope>GENOME REANNOTATION</scope>
    <source>
        <strain evidence="3">cv. Nipponbare</strain>
    </source>
</reference>
<sequence length="69" mass="7383">MAARVKTAGSGERTASSGDFVRRSSSWLCPRCDWCSGSGLMASDGRRRAKEVGHAQAAPRPTRSDTARD</sequence>
<accession>Q69KP6</accession>
<evidence type="ECO:0000256" key="1">
    <source>
        <dbReference type="SAM" id="MobiDB-lite"/>
    </source>
</evidence>
<protein>
    <submittedName>
        <fullName evidence="2">Uncharacterized protein</fullName>
    </submittedName>
</protein>
<evidence type="ECO:0000313" key="2">
    <source>
        <dbReference type="EMBL" id="BAD31890.1"/>
    </source>
</evidence>
<feature type="region of interest" description="Disordered" evidence="1">
    <location>
        <begin position="1"/>
        <end position="22"/>
    </location>
</feature>
<dbReference type="EMBL" id="AP005911">
    <property type="protein sequence ID" value="BAD31890.1"/>
    <property type="molecule type" value="Genomic_DNA"/>
</dbReference>